<evidence type="ECO:0000313" key="1">
    <source>
        <dbReference type="Proteomes" id="UP000504603"/>
    </source>
</evidence>
<organism evidence="1 2">
    <name type="scientific">Momordica charantia</name>
    <name type="common">Bitter gourd</name>
    <name type="synonym">Balsam pear</name>
    <dbReference type="NCBI Taxonomy" id="3673"/>
    <lineage>
        <taxon>Eukaryota</taxon>
        <taxon>Viridiplantae</taxon>
        <taxon>Streptophyta</taxon>
        <taxon>Embryophyta</taxon>
        <taxon>Tracheophyta</taxon>
        <taxon>Spermatophyta</taxon>
        <taxon>Magnoliopsida</taxon>
        <taxon>eudicotyledons</taxon>
        <taxon>Gunneridae</taxon>
        <taxon>Pentapetalae</taxon>
        <taxon>rosids</taxon>
        <taxon>fabids</taxon>
        <taxon>Cucurbitales</taxon>
        <taxon>Cucurbitaceae</taxon>
        <taxon>Momordiceae</taxon>
        <taxon>Momordica</taxon>
    </lineage>
</organism>
<accession>A0A6J1BVJ4</accession>
<dbReference type="RefSeq" id="XP_022133591.1">
    <property type="nucleotide sequence ID" value="XM_022277899.1"/>
</dbReference>
<dbReference type="OrthoDB" id="1841377at2759"/>
<name>A0A6J1BVJ4_MOMCH</name>
<proteinExistence type="predicted"/>
<evidence type="ECO:0000313" key="2">
    <source>
        <dbReference type="RefSeq" id="XP_022133591.1"/>
    </source>
</evidence>
<dbReference type="InterPro" id="IPR046349">
    <property type="entry name" value="C1-like_sf"/>
</dbReference>
<reference evidence="2" key="1">
    <citation type="submission" date="2025-08" db="UniProtKB">
        <authorList>
            <consortium name="RefSeq"/>
        </authorList>
    </citation>
    <scope>IDENTIFICATION</scope>
    <source>
        <strain evidence="2">OHB3-1</strain>
    </source>
</reference>
<sequence length="216" mass="25177">MSKPYTCYGCKEVGFGPHYQCENYYFDLHKECKFPETWPISHQFFPNSTFNFFRIPPKACHDDCRRLCDACRKPINGFVYHCQNQDLDLHPCCRNLNKNYKIKDVEFNLHKEVRGKCLWCNRKSINGGTHNDNGWSYISECGKYHVHVACIAQMALEESHKSQEDCAIDDVTAQNQEQALALLLKRVNLESVQARGRGDGRTGTKFWRILKGFVRR</sequence>
<dbReference type="GeneID" id="111006130"/>
<keyword evidence="1" id="KW-1185">Reference proteome</keyword>
<gene>
    <name evidence="2" type="primary">LOC111006130</name>
</gene>
<dbReference type="PANTHER" id="PTHR46477">
    <property type="entry name" value="CYSTEINE/HISTIDINE-RICH C1 DOMAIN FAMILY PROTEIN"/>
    <property type="match status" value="1"/>
</dbReference>
<protein>
    <submittedName>
        <fullName evidence="2">Uncharacterized protein LOC111006130</fullName>
    </submittedName>
</protein>
<dbReference type="SUPFAM" id="SSF57889">
    <property type="entry name" value="Cysteine-rich domain"/>
    <property type="match status" value="1"/>
</dbReference>
<dbReference type="PANTHER" id="PTHR46477:SF5">
    <property type="entry name" value="PHORBOL-ESTER_DAG-TYPE DOMAIN-CONTAINING PROTEIN"/>
    <property type="match status" value="1"/>
</dbReference>
<dbReference type="Proteomes" id="UP000504603">
    <property type="component" value="Unplaced"/>
</dbReference>
<dbReference type="KEGG" id="mcha:111006130"/>
<dbReference type="AlphaFoldDB" id="A0A6J1BVJ4"/>